<comment type="subcellular location">
    <subcellularLocation>
        <location evidence="1">Membrane</location>
    </subcellularLocation>
</comment>
<dbReference type="EMBL" id="CALNXK010000021">
    <property type="protein sequence ID" value="CAH3108582.1"/>
    <property type="molecule type" value="Genomic_DNA"/>
</dbReference>
<name>A0ABN8NGK4_9CNID</name>
<protein>
    <recommendedName>
        <fullName evidence="6">G-protein coupled receptors family 1 profile domain-containing protein</fullName>
    </recommendedName>
</protein>
<keyword evidence="8" id="KW-1185">Reference proteome</keyword>
<comment type="caution">
    <text evidence="7">The sequence shown here is derived from an EMBL/GenBank/DDBJ whole genome shotgun (WGS) entry which is preliminary data.</text>
</comment>
<reference evidence="7 8" key="1">
    <citation type="submission" date="2022-05" db="EMBL/GenBank/DDBJ databases">
        <authorList>
            <consortium name="Genoscope - CEA"/>
            <person name="William W."/>
        </authorList>
    </citation>
    <scope>NUCLEOTIDE SEQUENCE [LARGE SCALE GENOMIC DNA]</scope>
</reference>
<evidence type="ECO:0000313" key="7">
    <source>
        <dbReference type="EMBL" id="CAH3108582.1"/>
    </source>
</evidence>
<organism evidence="7 8">
    <name type="scientific">Porites lobata</name>
    <dbReference type="NCBI Taxonomy" id="104759"/>
    <lineage>
        <taxon>Eukaryota</taxon>
        <taxon>Metazoa</taxon>
        <taxon>Cnidaria</taxon>
        <taxon>Anthozoa</taxon>
        <taxon>Hexacorallia</taxon>
        <taxon>Scleractinia</taxon>
        <taxon>Fungiina</taxon>
        <taxon>Poritidae</taxon>
        <taxon>Porites</taxon>
    </lineage>
</organism>
<dbReference type="PROSITE" id="PS50262">
    <property type="entry name" value="G_PROTEIN_RECEP_F1_2"/>
    <property type="match status" value="1"/>
</dbReference>
<evidence type="ECO:0000256" key="2">
    <source>
        <dbReference type="ARBA" id="ARBA00022692"/>
    </source>
</evidence>
<accession>A0ABN8NGK4</accession>
<keyword evidence="2 5" id="KW-0812">Transmembrane</keyword>
<feature type="transmembrane region" description="Helical" evidence="5">
    <location>
        <begin position="7"/>
        <end position="28"/>
    </location>
</feature>
<evidence type="ECO:0000256" key="1">
    <source>
        <dbReference type="ARBA" id="ARBA00004370"/>
    </source>
</evidence>
<feature type="transmembrane region" description="Helical" evidence="5">
    <location>
        <begin position="146"/>
        <end position="164"/>
    </location>
</feature>
<keyword evidence="3 5" id="KW-1133">Transmembrane helix</keyword>
<gene>
    <name evidence="7" type="ORF">PLOB_00017754</name>
</gene>
<dbReference type="Gene3D" id="1.20.1070.10">
    <property type="entry name" value="Rhodopsin 7-helix transmembrane proteins"/>
    <property type="match status" value="1"/>
</dbReference>
<dbReference type="PANTHER" id="PTHR45698:SF1">
    <property type="entry name" value="TRACE AMINE-ASSOCIATED RECEPTOR 13C-LIKE"/>
    <property type="match status" value="1"/>
</dbReference>
<proteinExistence type="predicted"/>
<evidence type="ECO:0000256" key="3">
    <source>
        <dbReference type="ARBA" id="ARBA00022989"/>
    </source>
</evidence>
<evidence type="ECO:0000256" key="4">
    <source>
        <dbReference type="ARBA" id="ARBA00023136"/>
    </source>
</evidence>
<dbReference type="InterPro" id="IPR017452">
    <property type="entry name" value="GPCR_Rhodpsn_7TM"/>
</dbReference>
<dbReference type="SUPFAM" id="SSF81321">
    <property type="entry name" value="Family A G protein-coupled receptor-like"/>
    <property type="match status" value="1"/>
</dbReference>
<dbReference type="PANTHER" id="PTHR45698">
    <property type="entry name" value="TRACE AMINE-ASSOCIATED RECEPTOR 19N-RELATED"/>
    <property type="match status" value="1"/>
</dbReference>
<sequence length="226" mass="25773">MVETDSLSFILSCCSIPFYISGLIGNVNRVLSGCVGRGDSNINLAWKTYLIVFDALFLIQSVVMVFCYVLCICMIRGLYFTNAVCQETETTDGERSSEKKKLVITFLLATVGFLIGYVHSMAFYTVVTFQTNANVDINLYSDLENGFQFLFGYSLCLNPLVYAFRSAHFKEGFRRVLTTCWKPTPQDDNVQCFRYFFLLMSQHEVEEKLRSENFAATQTIEFDNAE</sequence>
<dbReference type="Proteomes" id="UP001159405">
    <property type="component" value="Unassembled WGS sequence"/>
</dbReference>
<evidence type="ECO:0000313" key="8">
    <source>
        <dbReference type="Proteomes" id="UP001159405"/>
    </source>
</evidence>
<feature type="transmembrane region" description="Helical" evidence="5">
    <location>
        <begin position="48"/>
        <end position="71"/>
    </location>
</feature>
<evidence type="ECO:0000259" key="6">
    <source>
        <dbReference type="PROSITE" id="PS50262"/>
    </source>
</evidence>
<feature type="domain" description="G-protein coupled receptors family 1 profile" evidence="6">
    <location>
        <begin position="1"/>
        <end position="162"/>
    </location>
</feature>
<feature type="transmembrane region" description="Helical" evidence="5">
    <location>
        <begin position="102"/>
        <end position="126"/>
    </location>
</feature>
<keyword evidence="4 5" id="KW-0472">Membrane</keyword>
<evidence type="ECO:0000256" key="5">
    <source>
        <dbReference type="SAM" id="Phobius"/>
    </source>
</evidence>